<feature type="domain" description="GNAT-like C-terminal" evidence="2">
    <location>
        <begin position="131"/>
        <end position="283"/>
    </location>
</feature>
<evidence type="ECO:0000259" key="1">
    <source>
        <dbReference type="Pfam" id="PF18082"/>
    </source>
</evidence>
<reference evidence="3" key="2">
    <citation type="journal article" date="2021" name="PeerJ">
        <title>Extensive microbial diversity within the chicken gut microbiome revealed by metagenomics and culture.</title>
        <authorList>
            <person name="Gilroy R."/>
            <person name="Ravi A."/>
            <person name="Getino M."/>
            <person name="Pursley I."/>
            <person name="Horton D.L."/>
            <person name="Alikhan N.F."/>
            <person name="Baker D."/>
            <person name="Gharbi K."/>
            <person name="Hall N."/>
            <person name="Watson M."/>
            <person name="Adriaenssens E.M."/>
            <person name="Foster-Nyarko E."/>
            <person name="Jarju S."/>
            <person name="Secka A."/>
            <person name="Antonio M."/>
            <person name="Oren A."/>
            <person name="Chaudhuri R.R."/>
            <person name="La Ragione R."/>
            <person name="Hildebrand F."/>
            <person name="Pallen M.J."/>
        </authorList>
    </citation>
    <scope>NUCLEOTIDE SEQUENCE</scope>
    <source>
        <strain evidence="3">4920</strain>
    </source>
</reference>
<evidence type="ECO:0000313" key="3">
    <source>
        <dbReference type="EMBL" id="HIV03113.1"/>
    </source>
</evidence>
<accession>A0A9D1SZU7</accession>
<gene>
    <name evidence="3" type="ORF">IAC74_06020</name>
</gene>
<name>A0A9D1SZU7_9FIRM</name>
<dbReference type="InterPro" id="IPR041273">
    <property type="entry name" value="NAT_N"/>
</dbReference>
<proteinExistence type="predicted"/>
<protein>
    <submittedName>
        <fullName evidence="3">DUF5596 domain-containing protein</fullName>
    </submittedName>
</protein>
<feature type="domain" description="N-acyltransferase N-terminal" evidence="1">
    <location>
        <begin position="6"/>
        <end position="129"/>
    </location>
</feature>
<dbReference type="Proteomes" id="UP000886743">
    <property type="component" value="Unassembled WGS sequence"/>
</dbReference>
<dbReference type="EMBL" id="DVOF01000175">
    <property type="protein sequence ID" value="HIV03113.1"/>
    <property type="molecule type" value="Genomic_DNA"/>
</dbReference>
<sequence>MNEPYLKDICKNIGMYEEATEDLLRVLKTYDMSRYEDVFQKMLDRATMYEAAEELHEKVEPEEDGGYRCLLLYLAATGYTHERYRELGIGDDVFYNTMDAFREYVNTYKEANGTYGFAVTTWPVRHINCVLFQLGRLGFELYEYDEDVYEDGTCIIRKGDPTVSVHIPANGKLDHDLVVKAYADARAFFKKFFPAFGPRYFVCGSWLLDTRLRELLPEGANILKFQSDFKIYKLYEGAADPLTRVFGHAYDDLDRYTPRTTLEKNMIAYLKAGKPLGGGRGYFRY</sequence>
<dbReference type="Pfam" id="PF18082">
    <property type="entry name" value="NAT_N"/>
    <property type="match status" value="1"/>
</dbReference>
<reference evidence="3" key="1">
    <citation type="submission" date="2020-10" db="EMBL/GenBank/DDBJ databases">
        <authorList>
            <person name="Gilroy R."/>
        </authorList>
    </citation>
    <scope>NUCLEOTIDE SEQUENCE</scope>
    <source>
        <strain evidence="3">4920</strain>
    </source>
</reference>
<comment type="caution">
    <text evidence="3">The sequence shown here is derived from an EMBL/GenBank/DDBJ whole genome shotgun (WGS) entry which is preliminary data.</text>
</comment>
<dbReference type="InterPro" id="IPR041644">
    <property type="entry name" value="GNAT_C"/>
</dbReference>
<organism evidence="3 4">
    <name type="scientific">Candidatus Aphodoplasma excrementigallinarum</name>
    <dbReference type="NCBI Taxonomy" id="2840673"/>
    <lineage>
        <taxon>Bacteria</taxon>
        <taxon>Bacillati</taxon>
        <taxon>Bacillota</taxon>
        <taxon>Clostridia</taxon>
        <taxon>Eubacteriales</taxon>
        <taxon>Candidatus Aphodoplasma</taxon>
    </lineage>
</organism>
<dbReference type="AlphaFoldDB" id="A0A9D1SZU7"/>
<evidence type="ECO:0000259" key="2">
    <source>
        <dbReference type="Pfam" id="PF18164"/>
    </source>
</evidence>
<dbReference type="Gene3D" id="3.40.630.120">
    <property type="match status" value="1"/>
</dbReference>
<dbReference type="Pfam" id="PF18164">
    <property type="entry name" value="GNAT_C"/>
    <property type="match status" value="1"/>
</dbReference>
<evidence type="ECO:0000313" key="4">
    <source>
        <dbReference type="Proteomes" id="UP000886743"/>
    </source>
</evidence>